<dbReference type="CDD" id="cd00082">
    <property type="entry name" value="HisKA"/>
    <property type="match status" value="1"/>
</dbReference>
<keyword evidence="8" id="KW-0547">Nucleotide-binding</keyword>
<feature type="domain" description="Response regulatory" evidence="7">
    <location>
        <begin position="614"/>
        <end position="730"/>
    </location>
</feature>
<dbReference type="CDD" id="cd18773">
    <property type="entry name" value="PDC1_HK_sensor"/>
    <property type="match status" value="1"/>
</dbReference>
<dbReference type="SUPFAM" id="SSF52172">
    <property type="entry name" value="CheY-like"/>
    <property type="match status" value="1"/>
</dbReference>
<dbReference type="SMART" id="SM00388">
    <property type="entry name" value="HisKA"/>
    <property type="match status" value="1"/>
</dbReference>
<feature type="domain" description="Histidine kinase" evidence="6">
    <location>
        <begin position="380"/>
        <end position="596"/>
    </location>
</feature>
<keyword evidence="5" id="KW-0175">Coiled coil</keyword>
<accession>A0ABZ0CTT8</accession>
<comment type="catalytic activity">
    <reaction evidence="1">
        <text>ATP + protein L-histidine = ADP + protein N-phospho-L-histidine.</text>
        <dbReference type="EC" id="2.7.13.3"/>
    </reaction>
</comment>
<dbReference type="InterPro" id="IPR011006">
    <property type="entry name" value="CheY-like_superfamily"/>
</dbReference>
<evidence type="ECO:0000256" key="4">
    <source>
        <dbReference type="PROSITE-ProRule" id="PRU00169"/>
    </source>
</evidence>
<dbReference type="Pfam" id="PF00512">
    <property type="entry name" value="HisKA"/>
    <property type="match status" value="1"/>
</dbReference>
<organism evidence="8 9">
    <name type="scientific">Piscinibacter gummiphilus</name>
    <dbReference type="NCBI Taxonomy" id="946333"/>
    <lineage>
        <taxon>Bacteria</taxon>
        <taxon>Pseudomonadati</taxon>
        <taxon>Pseudomonadota</taxon>
        <taxon>Betaproteobacteria</taxon>
        <taxon>Burkholderiales</taxon>
        <taxon>Sphaerotilaceae</taxon>
        <taxon>Piscinibacter</taxon>
    </lineage>
</organism>
<dbReference type="InterPro" id="IPR001789">
    <property type="entry name" value="Sig_transdc_resp-reg_receiver"/>
</dbReference>
<evidence type="ECO:0000256" key="2">
    <source>
        <dbReference type="ARBA" id="ARBA00012438"/>
    </source>
</evidence>
<evidence type="ECO:0000259" key="6">
    <source>
        <dbReference type="PROSITE" id="PS50109"/>
    </source>
</evidence>
<dbReference type="Pfam" id="PF02518">
    <property type="entry name" value="HATPase_c"/>
    <property type="match status" value="1"/>
</dbReference>
<dbReference type="Proteomes" id="UP001303946">
    <property type="component" value="Chromosome"/>
</dbReference>
<sequence>MRIRSLLLLVTTVIFVPGFLAAVMAVQKVREGERTAAINGLRETVRASALLVDVEIQRSIGALTALAQSDSLREGDLHAFYEQARGANRPPHVWTLLFDEDGNQLLNTLEPLGTRLPSVAKERVQQVLDGGEPVVSDLLVGPVSGKLLTSVYVPTKAWNGKRYVVAHAYALEHWRATALQVENGSAATIGVIDRTGRFISRNVNADDTLGKPARAELVAAAASASEGLIRHQTLEGVDAYDAFTHSEKTGWTVAVAMPVSTVERSAIQAVQWLAVSGLLALGAGLLAAYYLGRTFMQVIDQASRAALAVGVGQAPDLGPTRLVEVNTLYDALAGAGRLLTQERQSREAAERERERLLARETALRETAERENTAKDQFLALLGHELRNPLAAISGATAVLSHQRSTPEAREKFLGIIQRQNRHLSHIVNDLLDVSRLMSGKIVLESRRLNLADWVTSCADALRTTEKAAGHKITVQADDVWVLGDGVRIEQIVNNLVFNSLKCSPAGSEVRITVRAEGDDAVLTVQDDGVGIGADLLPHIFEPFVQGPPPPGRMSSGLGIGLALVKQLVALHGGEVQAYSAGPGQGATFTVKLPRAEAGTLPGQRLPAPGAGARRVLLVEDDRDAMAAMSELLRLMGHEVVTARTRDEALAALDAQPVDLALLDIGLPVHDGYAVATELRNRAGSRTLPLIALTGYGREADRARALAAGFDAHLSKPVDPDLLARTIEQATAAKPPA</sequence>
<dbReference type="InterPro" id="IPR036097">
    <property type="entry name" value="HisK_dim/P_sf"/>
</dbReference>
<dbReference type="Pfam" id="PF00072">
    <property type="entry name" value="Response_reg"/>
    <property type="match status" value="1"/>
</dbReference>
<gene>
    <name evidence="8" type="ORF">RXV79_13590</name>
</gene>
<dbReference type="PROSITE" id="PS50109">
    <property type="entry name" value="HIS_KIN"/>
    <property type="match status" value="1"/>
</dbReference>
<dbReference type="CDD" id="cd17580">
    <property type="entry name" value="REC_2_DhkD-like"/>
    <property type="match status" value="1"/>
</dbReference>
<keyword evidence="3 4" id="KW-0597">Phosphoprotein</keyword>
<dbReference type="CDD" id="cd18774">
    <property type="entry name" value="PDC2_HK_sensor"/>
    <property type="match status" value="1"/>
</dbReference>
<dbReference type="InterPro" id="IPR036890">
    <property type="entry name" value="HATPase_C_sf"/>
</dbReference>
<dbReference type="SMART" id="SM00448">
    <property type="entry name" value="REC"/>
    <property type="match status" value="1"/>
</dbReference>
<dbReference type="InterPro" id="IPR003594">
    <property type="entry name" value="HATPase_dom"/>
</dbReference>
<dbReference type="CDD" id="cd00075">
    <property type="entry name" value="HATPase"/>
    <property type="match status" value="1"/>
</dbReference>
<dbReference type="SMART" id="SM00387">
    <property type="entry name" value="HATPase_c"/>
    <property type="match status" value="1"/>
</dbReference>
<feature type="modified residue" description="4-aspartylphosphate" evidence="4">
    <location>
        <position position="663"/>
    </location>
</feature>
<keyword evidence="8" id="KW-0067">ATP-binding</keyword>
<keyword evidence="9" id="KW-1185">Reference proteome</keyword>
<dbReference type="InterPro" id="IPR003661">
    <property type="entry name" value="HisK_dim/P_dom"/>
</dbReference>
<feature type="coiled-coil region" evidence="5">
    <location>
        <begin position="339"/>
        <end position="366"/>
    </location>
</feature>
<dbReference type="SUPFAM" id="SSF55874">
    <property type="entry name" value="ATPase domain of HSP90 chaperone/DNA topoisomerase II/histidine kinase"/>
    <property type="match status" value="1"/>
</dbReference>
<dbReference type="EMBL" id="CP136336">
    <property type="protein sequence ID" value="WOB05954.1"/>
    <property type="molecule type" value="Genomic_DNA"/>
</dbReference>
<dbReference type="InterPro" id="IPR004358">
    <property type="entry name" value="Sig_transdc_His_kin-like_C"/>
</dbReference>
<dbReference type="EC" id="2.7.13.3" evidence="2"/>
<evidence type="ECO:0000259" key="7">
    <source>
        <dbReference type="PROSITE" id="PS50110"/>
    </source>
</evidence>
<evidence type="ECO:0000256" key="3">
    <source>
        <dbReference type="ARBA" id="ARBA00022553"/>
    </source>
</evidence>
<proteinExistence type="predicted"/>
<dbReference type="InterPro" id="IPR005467">
    <property type="entry name" value="His_kinase_dom"/>
</dbReference>
<evidence type="ECO:0000313" key="9">
    <source>
        <dbReference type="Proteomes" id="UP001303946"/>
    </source>
</evidence>
<dbReference type="Gene3D" id="3.40.50.2300">
    <property type="match status" value="1"/>
</dbReference>
<dbReference type="Gene3D" id="3.30.565.10">
    <property type="entry name" value="Histidine kinase-like ATPase, C-terminal domain"/>
    <property type="match status" value="1"/>
</dbReference>
<reference evidence="8 9" key="1">
    <citation type="submission" date="2023-10" db="EMBL/GenBank/DDBJ databases">
        <title>Bacteria for the degradation of biodegradable plastic PBAT(Polybutylene adipate terephthalate).</title>
        <authorList>
            <person name="Weon H.-Y."/>
            <person name="Yeon J."/>
        </authorList>
    </citation>
    <scope>NUCLEOTIDE SEQUENCE [LARGE SCALE GENOMIC DNA]</scope>
    <source>
        <strain evidence="8 9">SBD 7-3</strain>
    </source>
</reference>
<dbReference type="PANTHER" id="PTHR43547">
    <property type="entry name" value="TWO-COMPONENT HISTIDINE KINASE"/>
    <property type="match status" value="1"/>
</dbReference>
<name>A0ABZ0CTT8_9BURK</name>
<dbReference type="Gene3D" id="1.10.287.130">
    <property type="match status" value="1"/>
</dbReference>
<dbReference type="PANTHER" id="PTHR43547:SF2">
    <property type="entry name" value="HYBRID SIGNAL TRANSDUCTION HISTIDINE KINASE C"/>
    <property type="match status" value="1"/>
</dbReference>
<evidence type="ECO:0000256" key="5">
    <source>
        <dbReference type="SAM" id="Coils"/>
    </source>
</evidence>
<dbReference type="PROSITE" id="PS50110">
    <property type="entry name" value="RESPONSE_REGULATORY"/>
    <property type="match status" value="1"/>
</dbReference>
<dbReference type="SUPFAM" id="SSF47384">
    <property type="entry name" value="Homodimeric domain of signal transducing histidine kinase"/>
    <property type="match status" value="1"/>
</dbReference>
<evidence type="ECO:0000313" key="8">
    <source>
        <dbReference type="EMBL" id="WOB05954.1"/>
    </source>
</evidence>
<protein>
    <recommendedName>
        <fullName evidence="2">histidine kinase</fullName>
        <ecNumber evidence="2">2.7.13.3</ecNumber>
    </recommendedName>
</protein>
<dbReference type="RefSeq" id="WP_316698099.1">
    <property type="nucleotide sequence ID" value="NZ_CP136336.1"/>
</dbReference>
<dbReference type="PRINTS" id="PR00344">
    <property type="entry name" value="BCTRLSENSOR"/>
</dbReference>
<evidence type="ECO:0000256" key="1">
    <source>
        <dbReference type="ARBA" id="ARBA00000085"/>
    </source>
</evidence>
<dbReference type="Gene3D" id="3.30.450.20">
    <property type="entry name" value="PAS domain"/>
    <property type="match status" value="1"/>
</dbReference>
<dbReference type="GO" id="GO:0005524">
    <property type="term" value="F:ATP binding"/>
    <property type="evidence" value="ECO:0007669"/>
    <property type="project" value="UniProtKB-KW"/>
</dbReference>